<keyword evidence="1" id="KW-0812">Transmembrane</keyword>
<comment type="caution">
    <text evidence="2">The sequence shown here is derived from an EMBL/GenBank/DDBJ whole genome shotgun (WGS) entry which is preliminary data.</text>
</comment>
<keyword evidence="1" id="KW-0472">Membrane</keyword>
<keyword evidence="4" id="KW-1185">Reference proteome</keyword>
<dbReference type="AlphaFoldDB" id="A0A6A3KNU2"/>
<protein>
    <submittedName>
        <fullName evidence="2">Uncharacterized protein</fullName>
    </submittedName>
</protein>
<dbReference type="EMBL" id="QXFT01001132">
    <property type="protein sequence ID" value="KAE9327838.1"/>
    <property type="molecule type" value="Genomic_DNA"/>
</dbReference>
<dbReference type="EMBL" id="QXFU01001156">
    <property type="protein sequence ID" value="KAE9009186.1"/>
    <property type="molecule type" value="Genomic_DNA"/>
</dbReference>
<organism evidence="2 5">
    <name type="scientific">Phytophthora rubi</name>
    <dbReference type="NCBI Taxonomy" id="129364"/>
    <lineage>
        <taxon>Eukaryota</taxon>
        <taxon>Sar</taxon>
        <taxon>Stramenopiles</taxon>
        <taxon>Oomycota</taxon>
        <taxon>Peronosporomycetes</taxon>
        <taxon>Peronosporales</taxon>
        <taxon>Peronosporaceae</taxon>
        <taxon>Phytophthora</taxon>
    </lineage>
</organism>
<proteinExistence type="predicted"/>
<gene>
    <name evidence="2" type="ORF">PR002_g15682</name>
    <name evidence="3" type="ORF">PR003_g15923</name>
</gene>
<dbReference type="OrthoDB" id="10348523at2759"/>
<name>A0A6A3KNU2_9STRA</name>
<evidence type="ECO:0000313" key="3">
    <source>
        <dbReference type="EMBL" id="KAE9327838.1"/>
    </source>
</evidence>
<keyword evidence="1" id="KW-1133">Transmembrane helix</keyword>
<sequence length="74" mass="8020">MIVTWLKSSASATPVQQSESSGAVVLGLLSANVLVTIGWMKAQASATRHPTQLMLTHFTTSTQHLKEGRHYTLL</sequence>
<dbReference type="Proteomes" id="UP000434957">
    <property type="component" value="Unassembled WGS sequence"/>
</dbReference>
<evidence type="ECO:0000313" key="5">
    <source>
        <dbReference type="Proteomes" id="UP000435112"/>
    </source>
</evidence>
<dbReference type="Proteomes" id="UP000435112">
    <property type="component" value="Unassembled WGS sequence"/>
</dbReference>
<evidence type="ECO:0000313" key="2">
    <source>
        <dbReference type="EMBL" id="KAE9009186.1"/>
    </source>
</evidence>
<feature type="transmembrane region" description="Helical" evidence="1">
    <location>
        <begin position="20"/>
        <end position="40"/>
    </location>
</feature>
<accession>A0A6A3KNU2</accession>
<reference evidence="2 5" key="1">
    <citation type="submission" date="2018-09" db="EMBL/GenBank/DDBJ databases">
        <title>Genomic investigation of the strawberry pathogen Phytophthora fragariae indicates pathogenicity is determined by transcriptional variation in three key races.</title>
        <authorList>
            <person name="Adams T.M."/>
            <person name="Armitage A.D."/>
            <person name="Sobczyk M.K."/>
            <person name="Bates H.J."/>
            <person name="Dunwell J.M."/>
            <person name="Nellist C.F."/>
            <person name="Harrison R.J."/>
        </authorList>
    </citation>
    <scope>NUCLEOTIDE SEQUENCE [LARGE SCALE GENOMIC DNA]</scope>
    <source>
        <strain evidence="2 5">SCRP324</strain>
        <strain evidence="3 4">SCRP333</strain>
    </source>
</reference>
<evidence type="ECO:0000256" key="1">
    <source>
        <dbReference type="SAM" id="Phobius"/>
    </source>
</evidence>
<evidence type="ECO:0000313" key="4">
    <source>
        <dbReference type="Proteomes" id="UP000434957"/>
    </source>
</evidence>